<name>A0ABU0JSB1_HATLI</name>
<dbReference type="RefSeq" id="WP_307355177.1">
    <property type="nucleotide sequence ID" value="NZ_BAAACJ010000009.1"/>
</dbReference>
<evidence type="ECO:0000313" key="2">
    <source>
        <dbReference type="Proteomes" id="UP001224418"/>
    </source>
</evidence>
<dbReference type="Proteomes" id="UP001224418">
    <property type="component" value="Unassembled WGS sequence"/>
</dbReference>
<evidence type="ECO:0000313" key="1">
    <source>
        <dbReference type="EMBL" id="MDQ0479063.1"/>
    </source>
</evidence>
<protein>
    <submittedName>
        <fullName evidence="1">Uncharacterized protein</fullName>
    </submittedName>
</protein>
<dbReference type="EMBL" id="JAUSWN010000005">
    <property type="protein sequence ID" value="MDQ0479063.1"/>
    <property type="molecule type" value="Genomic_DNA"/>
</dbReference>
<sequence length="70" mass="7666">MGKLRLCGGGGDSGYVSTHGACGDGSRTTSQRYLIILEFMHFTSFFNFNTKGDDFKNKEQINGVKVRVGI</sequence>
<gene>
    <name evidence="1" type="ORF">QOZ93_000792</name>
</gene>
<reference evidence="1 2" key="1">
    <citation type="submission" date="2023-07" db="EMBL/GenBank/DDBJ databases">
        <title>Genomic Encyclopedia of Type Strains, Phase IV (KMG-IV): sequencing the most valuable type-strain genomes for metagenomic binning, comparative biology and taxonomic classification.</title>
        <authorList>
            <person name="Goeker M."/>
        </authorList>
    </citation>
    <scope>NUCLEOTIDE SEQUENCE [LARGE SCALE GENOMIC DNA]</scope>
    <source>
        <strain evidence="1 2">DSM 1400</strain>
    </source>
</reference>
<comment type="caution">
    <text evidence="1">The sequence shown here is derived from an EMBL/GenBank/DDBJ whole genome shotgun (WGS) entry which is preliminary data.</text>
</comment>
<proteinExistence type="predicted"/>
<keyword evidence="2" id="KW-1185">Reference proteome</keyword>
<accession>A0ABU0JSB1</accession>
<organism evidence="1 2">
    <name type="scientific">Hathewaya limosa</name>
    <name type="common">Clostridium limosum</name>
    <dbReference type="NCBI Taxonomy" id="1536"/>
    <lineage>
        <taxon>Bacteria</taxon>
        <taxon>Bacillati</taxon>
        <taxon>Bacillota</taxon>
        <taxon>Clostridia</taxon>
        <taxon>Eubacteriales</taxon>
        <taxon>Clostridiaceae</taxon>
        <taxon>Hathewaya</taxon>
    </lineage>
</organism>